<feature type="domain" description="pPIWI-RE three-gene island" evidence="2">
    <location>
        <begin position="28"/>
        <end position="186"/>
    </location>
</feature>
<evidence type="ECO:0000256" key="1">
    <source>
        <dbReference type="SAM" id="MobiDB-lite"/>
    </source>
</evidence>
<dbReference type="EMBL" id="VBZC01000004">
    <property type="protein sequence ID" value="TLS47332.1"/>
    <property type="molecule type" value="Genomic_DNA"/>
</dbReference>
<feature type="region of interest" description="Disordered" evidence="1">
    <location>
        <begin position="374"/>
        <end position="420"/>
    </location>
</feature>
<evidence type="ECO:0000313" key="3">
    <source>
        <dbReference type="EMBL" id="TLS47332.1"/>
    </source>
</evidence>
<proteinExistence type="predicted"/>
<dbReference type="Pfam" id="PF18155">
    <property type="entry name" value="pPIWI_RE_Z"/>
    <property type="match status" value="1"/>
</dbReference>
<dbReference type="Proteomes" id="UP000305906">
    <property type="component" value="Unassembled WGS sequence"/>
</dbReference>
<dbReference type="RefSeq" id="WP_138043783.1">
    <property type="nucleotide sequence ID" value="NZ_VBZC01000004.1"/>
</dbReference>
<gene>
    <name evidence="3" type="ORF">FE633_04700</name>
</gene>
<evidence type="ECO:0000313" key="4">
    <source>
        <dbReference type="Proteomes" id="UP000305906"/>
    </source>
</evidence>
<sequence length="1202" mass="132308">MRDRDSWHQPVSRELTRLWDEVQPELGSVKPSLLCQVELALRILERIAPDEPARGAYALFGGYEFARARGYVTSAEHEVMLSAGRHLLWHLRRGRTWERTLETYRGLPDRLRAYDVPKPDRPARRREAAVASDRFAVYDTALADLPPLARKALPLAPAGRATFVDRRRPTSVTLPEGLGPDPAPGHAPEAGRPGGGEPLTISRAELVATARWMDATEREKEVDKPGHWEDRLTELHIMPRDADGLGFSEDGDLHLDGLLHLAGMVGAGKSTLMTLLAVWGARRDPQLRTTLVVGDVAEQLRLTALFRDLCLTATPVLGLTTRETHVQRLHRRISSRGLTNLLDHDDPGFDHLSTVCVVDALRGTEAAQPLRFADAPCTSLHPETKRAKDAESPDPGALPEPYKPGQRQSPSGDDRPAEVKGTPHGCPLWYACPRHRSARELVDSLIWVANPASLVQSAVPRHLGDERLRHLELACLRSDIIVVDEADSVQMKLDEIFAPSATLVSPGPESWLDQVQTHRIEELSRQGRLPLTDQEVERWSASLTVVHAATDRLYKLLIADEDLREWADIEYFSPWTLQEKLLRSWFALETAPGAPDGVYDESELYEAYEDDAPEPESAGPEADALRAELTERFDDFRDDPLGGRGPYSNTTDELVRLAQDLLTTLSSSDTRERVLSVLRPLLAGTPAAERAQDAAWLDLTARRLEFMLLLSALNQRLDRLVFLWPQVEAALHLDSTGNELSRRPPLDYAPLVPEAPMGNVLGFQYLPDERERDVEGRHSGTLRFFRCAGVGRELLLTLPDVGSDPGGGRKGPHVVLMSGTSWAGTSTRAHVVAPIGAVLTPSTRSLQAVSESVFTTHFLYDDEGRPLSLSGTEPKARPAACRAMVSRLGSPGRGGAPSPLEQGLAKVADNRRRRAILLVGSYKEANTAADVLHDMERWHGRVRVLAADDADLEQAVRGSGPARSGSDRATALRRGDLASFAEDPTAEILVAPLMAVERGHNILNAQRNAAFGTALFLARPHPRPDDLALAVFAINDWATRFARDEPGLPQGTFDKLATAADDLDAAGLAFRHVARGEWRRLLSRRYIYSRLSDHEKKSFTWDQLVTIWQVIGRLVRGGVPARVVFVDARFAPHTAKLLSPGAAAVPLPQEDGLLTGLRDVLAPYFADGAPPPDCPDPADPAVARLLYAPLYKALREITHHAS</sequence>
<dbReference type="InterPro" id="IPR055254">
    <property type="entry name" value="pPIWI_RE_Z"/>
</dbReference>
<name>A0A5R9FTH1_9ACTN</name>
<protein>
    <recommendedName>
        <fullName evidence="2">pPIWI-RE three-gene island domain-containing protein</fullName>
    </recommendedName>
</protein>
<evidence type="ECO:0000259" key="2">
    <source>
        <dbReference type="Pfam" id="PF18155"/>
    </source>
</evidence>
<feature type="compositionally biased region" description="Basic and acidic residues" evidence="1">
    <location>
        <begin position="382"/>
        <end position="391"/>
    </location>
</feature>
<organism evidence="3 4">
    <name type="scientific">Streptomyces montanus</name>
    <dbReference type="NCBI Taxonomy" id="2580423"/>
    <lineage>
        <taxon>Bacteria</taxon>
        <taxon>Bacillati</taxon>
        <taxon>Actinomycetota</taxon>
        <taxon>Actinomycetes</taxon>
        <taxon>Kitasatosporales</taxon>
        <taxon>Streptomycetaceae</taxon>
        <taxon>Streptomyces</taxon>
    </lineage>
</organism>
<dbReference type="AlphaFoldDB" id="A0A5R9FTH1"/>
<accession>A0A5R9FTH1</accession>
<keyword evidence="4" id="KW-1185">Reference proteome</keyword>
<reference evidence="3 4" key="1">
    <citation type="submission" date="2019-05" db="EMBL/GenBank/DDBJ databases">
        <title>Streptomyces sp. NEAU-C151, a novel actinomycete isolated from soil.</title>
        <authorList>
            <person name="Han L."/>
            <person name="Jiang H."/>
        </authorList>
    </citation>
    <scope>NUCLEOTIDE SEQUENCE [LARGE SCALE GENOMIC DNA]</scope>
    <source>
        <strain evidence="3 4">NEAU-C151</strain>
    </source>
</reference>
<comment type="caution">
    <text evidence="3">The sequence shown here is derived from an EMBL/GenBank/DDBJ whole genome shotgun (WGS) entry which is preliminary data.</text>
</comment>
<feature type="region of interest" description="Disordered" evidence="1">
    <location>
        <begin position="168"/>
        <end position="199"/>
    </location>
</feature>